<dbReference type="PaxDb" id="4113-PGSC0003DMT400092398"/>
<reference evidence="3" key="1">
    <citation type="journal article" date="2011" name="Nature">
        <title>Genome sequence and analysis of the tuber crop potato.</title>
        <authorList>
            <consortium name="The Potato Genome Sequencing Consortium"/>
        </authorList>
    </citation>
    <scope>NUCLEOTIDE SEQUENCE [LARGE SCALE GENOMIC DNA]</scope>
    <source>
        <strain evidence="3">cv. DM1-3 516 R44</strain>
    </source>
</reference>
<organism evidence="2 3">
    <name type="scientific">Solanum tuberosum</name>
    <name type="common">Potato</name>
    <dbReference type="NCBI Taxonomy" id="4113"/>
    <lineage>
        <taxon>Eukaryota</taxon>
        <taxon>Viridiplantae</taxon>
        <taxon>Streptophyta</taxon>
        <taxon>Embryophyta</taxon>
        <taxon>Tracheophyta</taxon>
        <taxon>Spermatophyta</taxon>
        <taxon>Magnoliopsida</taxon>
        <taxon>eudicotyledons</taxon>
        <taxon>Gunneridae</taxon>
        <taxon>Pentapetalae</taxon>
        <taxon>asterids</taxon>
        <taxon>lamiids</taxon>
        <taxon>Solanales</taxon>
        <taxon>Solanaceae</taxon>
        <taxon>Solanoideae</taxon>
        <taxon>Solaneae</taxon>
        <taxon>Solanum</taxon>
    </lineage>
</organism>
<evidence type="ECO:0000313" key="3">
    <source>
        <dbReference type="Proteomes" id="UP000011115"/>
    </source>
</evidence>
<dbReference type="Proteomes" id="UP000011115">
    <property type="component" value="Unassembled WGS sequence"/>
</dbReference>
<evidence type="ECO:0000256" key="1">
    <source>
        <dbReference type="SAM" id="MobiDB-lite"/>
    </source>
</evidence>
<dbReference type="EnsemblPlants" id="PGSC0003DMT400092398">
    <property type="protein sequence ID" value="PGSC0003DMT400092398"/>
    <property type="gene ID" value="PGSC0003DMG400041969"/>
</dbReference>
<sequence length="155" mass="17091">MRAFRLEVTIPRMFERALTVALKPLRVFIDALTMRIDMCERGQKDTHKVTALKVAIVDSFYMPPATTGDEVRIDDAAAESEAETDEEQLGVQEEIVFEGLTDLEEAMVHFVVQASLTDTIMACSSATTIDETKSTDAPTDGATEMQTSPMLSLAR</sequence>
<dbReference type="AlphaFoldDB" id="M1DPQ6"/>
<feature type="region of interest" description="Disordered" evidence="1">
    <location>
        <begin position="130"/>
        <end position="155"/>
    </location>
</feature>
<keyword evidence="3" id="KW-1185">Reference proteome</keyword>
<protein>
    <submittedName>
        <fullName evidence="2">Polyprotein protein</fullName>
    </submittedName>
</protein>
<evidence type="ECO:0000313" key="2">
    <source>
        <dbReference type="EnsemblPlants" id="PGSC0003DMT400092398"/>
    </source>
</evidence>
<name>M1DPQ6_SOLTU</name>
<dbReference type="HOGENOM" id="CLU_029307_2_4_1"/>
<feature type="compositionally biased region" description="Polar residues" evidence="1">
    <location>
        <begin position="144"/>
        <end position="155"/>
    </location>
</feature>
<proteinExistence type="predicted"/>
<reference evidence="2" key="2">
    <citation type="submission" date="2015-06" db="UniProtKB">
        <authorList>
            <consortium name="EnsemblPlants"/>
        </authorList>
    </citation>
    <scope>IDENTIFICATION</scope>
    <source>
        <strain evidence="2">DM1-3 516 R44</strain>
    </source>
</reference>
<dbReference type="Gramene" id="PGSC0003DMT400092398">
    <property type="protein sequence ID" value="PGSC0003DMT400092398"/>
    <property type="gene ID" value="PGSC0003DMG400041969"/>
</dbReference>
<accession>M1DPQ6</accession>
<dbReference type="InParanoid" id="M1DPQ6"/>